<dbReference type="PANTHER" id="PTHR30081:SF8">
    <property type="entry name" value="PROTEIN TRANSLOCASE SUBUNIT SECF"/>
    <property type="match status" value="1"/>
</dbReference>
<evidence type="ECO:0000256" key="4">
    <source>
        <dbReference type="ARBA" id="ARBA00022692"/>
    </source>
</evidence>
<dbReference type="PANTHER" id="PTHR30081">
    <property type="entry name" value="PROTEIN-EXPORT MEMBRANE PROTEIN SEC"/>
    <property type="match status" value="1"/>
</dbReference>
<dbReference type="Gene3D" id="1.20.1640.10">
    <property type="entry name" value="Multidrug efflux transporter AcrB transmembrane domain"/>
    <property type="match status" value="1"/>
</dbReference>
<evidence type="ECO:0000256" key="3">
    <source>
        <dbReference type="ARBA" id="ARBA00022475"/>
    </source>
</evidence>
<feature type="transmembrane region" description="Helical" evidence="9">
    <location>
        <begin position="175"/>
        <end position="196"/>
    </location>
</feature>
<evidence type="ECO:0000256" key="6">
    <source>
        <dbReference type="ARBA" id="ARBA00022989"/>
    </source>
</evidence>
<gene>
    <name evidence="9 12" type="primary">secF</name>
    <name evidence="12" type="ORF">JZY06_01880</name>
</gene>
<feature type="transmembrane region" description="Helical" evidence="9">
    <location>
        <begin position="147"/>
        <end position="168"/>
    </location>
</feature>
<evidence type="ECO:0000256" key="1">
    <source>
        <dbReference type="ARBA" id="ARBA00004651"/>
    </source>
</evidence>
<evidence type="ECO:0000259" key="11">
    <source>
        <dbReference type="Pfam" id="PF02355"/>
    </source>
</evidence>
<dbReference type="RefSeq" id="WP_207118019.1">
    <property type="nucleotide sequence ID" value="NZ_JAFLEQ010000003.1"/>
</dbReference>
<dbReference type="GO" id="GO:0006605">
    <property type="term" value="P:protein targeting"/>
    <property type="evidence" value="ECO:0007669"/>
    <property type="project" value="UniProtKB-UniRule"/>
</dbReference>
<comment type="subcellular location">
    <subcellularLocation>
        <location evidence="1 9">Cell membrane</location>
        <topology evidence="1 9">Multi-pass membrane protein</topology>
    </subcellularLocation>
</comment>
<comment type="subunit">
    <text evidence="9">Forms a complex with SecD. Part of the essential Sec protein translocation apparatus which comprises SecA, SecYEG and auxiliary proteins SecDF. Other proteins may also be involved.</text>
</comment>
<keyword evidence="8 9" id="KW-0472">Membrane</keyword>
<feature type="domain" description="Protein export membrane protein SecD/SecF C-terminal" evidence="11">
    <location>
        <begin position="130"/>
        <end position="314"/>
    </location>
</feature>
<keyword evidence="4 9" id="KW-0812">Transmembrane</keyword>
<proteinExistence type="inferred from homology"/>
<dbReference type="Pfam" id="PF07549">
    <property type="entry name" value="Sec_GG"/>
    <property type="match status" value="1"/>
</dbReference>
<feature type="transmembrane region" description="Helical" evidence="9">
    <location>
        <begin position="26"/>
        <end position="50"/>
    </location>
</feature>
<dbReference type="GO" id="GO:0005886">
    <property type="term" value="C:plasma membrane"/>
    <property type="evidence" value="ECO:0007669"/>
    <property type="project" value="UniProtKB-SubCell"/>
</dbReference>
<keyword evidence="13" id="KW-1185">Reference proteome</keyword>
<evidence type="ECO:0000256" key="10">
    <source>
        <dbReference type="SAM" id="MobiDB-lite"/>
    </source>
</evidence>
<dbReference type="Pfam" id="PF02355">
    <property type="entry name" value="SecD_SecF_C"/>
    <property type="match status" value="1"/>
</dbReference>
<dbReference type="AlphaFoldDB" id="A0A939DYX0"/>
<evidence type="ECO:0000313" key="13">
    <source>
        <dbReference type="Proteomes" id="UP000664332"/>
    </source>
</evidence>
<keyword evidence="2 9" id="KW-0813">Transport</keyword>
<feature type="region of interest" description="Disordered" evidence="10">
    <location>
        <begin position="323"/>
        <end position="371"/>
    </location>
</feature>
<dbReference type="NCBIfam" id="TIGR00966">
    <property type="entry name" value="transloc_SecF"/>
    <property type="match status" value="1"/>
</dbReference>
<evidence type="ECO:0000313" key="12">
    <source>
        <dbReference type="EMBL" id="MBN9643380.1"/>
    </source>
</evidence>
<accession>A0A939DYX0</accession>
<keyword evidence="6 9" id="KW-1133">Transmembrane helix</keyword>
<organism evidence="12 13">
    <name type="scientific">Corynebacterium mendelii</name>
    <dbReference type="NCBI Taxonomy" id="2765362"/>
    <lineage>
        <taxon>Bacteria</taxon>
        <taxon>Bacillati</taxon>
        <taxon>Actinomycetota</taxon>
        <taxon>Actinomycetes</taxon>
        <taxon>Mycobacteriales</taxon>
        <taxon>Corynebacteriaceae</taxon>
        <taxon>Corynebacterium</taxon>
    </lineage>
</organism>
<comment type="function">
    <text evidence="9">Part of the Sec protein translocase complex. Interacts with the SecYEG preprotein conducting channel. SecDF uses the proton motive force (PMF) to complete protein translocation after the ATP-dependent function of SecA.</text>
</comment>
<comment type="similarity">
    <text evidence="9">Belongs to the SecD/SecF family. SecF subfamily.</text>
</comment>
<dbReference type="InterPro" id="IPR048634">
    <property type="entry name" value="SecD_SecF_C"/>
</dbReference>
<keyword evidence="7 9" id="KW-0811">Translocation</keyword>
<dbReference type="InterPro" id="IPR005665">
    <property type="entry name" value="SecF_bac"/>
</dbReference>
<dbReference type="PRINTS" id="PR01755">
    <property type="entry name" value="SECFTRNLCASE"/>
</dbReference>
<feature type="transmembrane region" description="Helical" evidence="9">
    <location>
        <begin position="202"/>
        <end position="223"/>
    </location>
</feature>
<dbReference type="GO" id="GO:0065002">
    <property type="term" value="P:intracellular protein transmembrane transport"/>
    <property type="evidence" value="ECO:0007669"/>
    <property type="project" value="UniProtKB-UniRule"/>
</dbReference>
<dbReference type="GO" id="GO:0015450">
    <property type="term" value="F:protein-transporting ATPase activity"/>
    <property type="evidence" value="ECO:0007669"/>
    <property type="project" value="InterPro"/>
</dbReference>
<dbReference type="EMBL" id="JAFLEQ010000003">
    <property type="protein sequence ID" value="MBN9643380.1"/>
    <property type="molecule type" value="Genomic_DNA"/>
</dbReference>
<feature type="transmembrane region" description="Helical" evidence="9">
    <location>
        <begin position="257"/>
        <end position="279"/>
    </location>
</feature>
<dbReference type="HAMAP" id="MF_01464_B">
    <property type="entry name" value="SecF_B"/>
    <property type="match status" value="1"/>
</dbReference>
<dbReference type="InterPro" id="IPR022646">
    <property type="entry name" value="SecD/SecF_CS"/>
</dbReference>
<dbReference type="GO" id="GO:0043952">
    <property type="term" value="P:protein transport by the Sec complex"/>
    <property type="evidence" value="ECO:0007669"/>
    <property type="project" value="UniProtKB-UniRule"/>
</dbReference>
<dbReference type="Proteomes" id="UP000664332">
    <property type="component" value="Unassembled WGS sequence"/>
</dbReference>
<dbReference type="InterPro" id="IPR022813">
    <property type="entry name" value="SecD/SecF_arch_bac"/>
</dbReference>
<reference evidence="12" key="1">
    <citation type="submission" date="2021-03" db="EMBL/GenBank/DDBJ databases">
        <authorList>
            <person name="Sun Q."/>
        </authorList>
    </citation>
    <scope>NUCLEOTIDE SEQUENCE</scope>
    <source>
        <strain evidence="12">CCM 8862</strain>
    </source>
</reference>
<protein>
    <recommendedName>
        <fullName evidence="9">Protein-export membrane protein SecF</fullName>
    </recommendedName>
</protein>
<keyword evidence="3 9" id="KW-1003">Cell membrane</keyword>
<sequence>MSAKQTLRRVYTGEGGLDFVGRRKTWYSITGVVVIVCFLAIIFKGFTLGIDFEGGTKMNMPYSANLNETAVSKTFEDATGVEAAKVQVVGAGDSKILEINSRRLTEQQINQAREDLYNEFQPKNAEGEASPDVIGDSTVSESWGSTITSRMLMALAVFFILIFAYITLRFERDMAIAAMAGIAVDGIVVSGVYALIGLEVSPATVIGLLTVLAFSLYDTVVVFDKVKENTAGFEGSTRKTYAEHANLAVNQTVMRSITTTVISALPIASLMVIAVWLMGVGTLKDLSMVQLIGVIEGTFSSVFLATPILVTLKNMQKKVKDHNKRVAAQREGKNVDADGEDVDTDDHRPARTVAPVDPANPMGASWRPGRT</sequence>
<evidence type="ECO:0000256" key="8">
    <source>
        <dbReference type="ARBA" id="ARBA00023136"/>
    </source>
</evidence>
<evidence type="ECO:0000256" key="9">
    <source>
        <dbReference type="HAMAP-Rule" id="MF_01464"/>
    </source>
</evidence>
<comment type="caution">
    <text evidence="12">The sequence shown here is derived from an EMBL/GenBank/DDBJ whole genome shotgun (WGS) entry which is preliminary data.</text>
</comment>
<evidence type="ECO:0000256" key="7">
    <source>
        <dbReference type="ARBA" id="ARBA00023010"/>
    </source>
</evidence>
<evidence type="ECO:0000256" key="5">
    <source>
        <dbReference type="ARBA" id="ARBA00022927"/>
    </source>
</evidence>
<dbReference type="SUPFAM" id="SSF82866">
    <property type="entry name" value="Multidrug efflux transporter AcrB transmembrane domain"/>
    <property type="match status" value="1"/>
</dbReference>
<evidence type="ECO:0000256" key="2">
    <source>
        <dbReference type="ARBA" id="ARBA00022448"/>
    </source>
</evidence>
<feature type="transmembrane region" description="Helical" evidence="9">
    <location>
        <begin position="291"/>
        <end position="312"/>
    </location>
</feature>
<dbReference type="InterPro" id="IPR022645">
    <property type="entry name" value="SecD/SecF_bac"/>
</dbReference>
<keyword evidence="5 9" id="KW-0653">Protein transport</keyword>
<name>A0A939DYX0_9CORY</name>